<organism evidence="5 6">
    <name type="scientific">Herbaspirillum rubrisubalbicans Os34</name>
    <dbReference type="NCBI Taxonomy" id="1235827"/>
    <lineage>
        <taxon>Bacteria</taxon>
        <taxon>Pseudomonadati</taxon>
        <taxon>Pseudomonadota</taxon>
        <taxon>Betaproteobacteria</taxon>
        <taxon>Burkholderiales</taxon>
        <taxon>Oxalobacteraceae</taxon>
        <taxon>Herbaspirillum</taxon>
    </lineage>
</organism>
<comment type="similarity">
    <text evidence="1 4">Belongs to the heat shock protein 70 family.</text>
</comment>
<dbReference type="SUPFAM" id="SSF53067">
    <property type="entry name" value="Actin-like ATPase domain"/>
    <property type="match status" value="2"/>
</dbReference>
<dbReference type="Proteomes" id="UP000501648">
    <property type="component" value="Chromosome"/>
</dbReference>
<dbReference type="InterPro" id="IPR043129">
    <property type="entry name" value="ATPase_NBD"/>
</dbReference>
<dbReference type="CDD" id="cd10235">
    <property type="entry name" value="ASKHA_NBD_HSP70_HscC"/>
    <property type="match status" value="1"/>
</dbReference>
<dbReference type="SUPFAM" id="SSF100920">
    <property type="entry name" value="Heat shock protein 70kD (HSP70), peptide-binding domain"/>
    <property type="match status" value="1"/>
</dbReference>
<proteinExistence type="inferred from homology"/>
<dbReference type="RefSeq" id="WP_017452698.1">
    <property type="nucleotide sequence ID" value="NZ_CP008956.1"/>
</dbReference>
<dbReference type="Gene3D" id="3.90.640.10">
    <property type="entry name" value="Actin, Chain A, domain 4"/>
    <property type="match status" value="1"/>
</dbReference>
<dbReference type="PRINTS" id="PR00301">
    <property type="entry name" value="HEATSHOCK70"/>
</dbReference>
<evidence type="ECO:0000256" key="2">
    <source>
        <dbReference type="ARBA" id="ARBA00022741"/>
    </source>
</evidence>
<dbReference type="Pfam" id="PF00012">
    <property type="entry name" value="HSP70"/>
    <property type="match status" value="2"/>
</dbReference>
<dbReference type="PROSITE" id="PS00297">
    <property type="entry name" value="HSP70_1"/>
    <property type="match status" value="1"/>
</dbReference>
<gene>
    <name evidence="5" type="ORF">C798_00270</name>
</gene>
<dbReference type="PANTHER" id="PTHR19375">
    <property type="entry name" value="HEAT SHOCK PROTEIN 70KDA"/>
    <property type="match status" value="1"/>
</dbReference>
<accession>A0A6M3ZJ29</accession>
<evidence type="ECO:0000313" key="5">
    <source>
        <dbReference type="EMBL" id="QJP98718.1"/>
    </source>
</evidence>
<dbReference type="Gene3D" id="2.60.34.10">
    <property type="entry name" value="Substrate Binding Domain Of DNAk, Chain A, domain 1"/>
    <property type="match status" value="1"/>
</dbReference>
<dbReference type="GO" id="GO:0140662">
    <property type="term" value="F:ATP-dependent protein folding chaperone"/>
    <property type="evidence" value="ECO:0007669"/>
    <property type="project" value="InterPro"/>
</dbReference>
<dbReference type="GO" id="GO:0005524">
    <property type="term" value="F:ATP binding"/>
    <property type="evidence" value="ECO:0007669"/>
    <property type="project" value="UniProtKB-KW"/>
</dbReference>
<reference evidence="5 6" key="1">
    <citation type="journal article" date="2012" name="J. Bacteriol.">
        <title>Genome sequence of the pathogenic Herbaspirillum seropedicae strain Os34, isolated from rice roots.</title>
        <authorList>
            <person name="Ye W."/>
            <person name="Ye S."/>
            <person name="Liu J."/>
            <person name="Chang S."/>
            <person name="Chen M."/>
            <person name="Zhu B."/>
            <person name="Guo L."/>
            <person name="An Q."/>
        </authorList>
    </citation>
    <scope>NUCLEOTIDE SEQUENCE [LARGE SCALE GENOMIC DNA]</scope>
    <source>
        <strain evidence="5 6">Os34</strain>
    </source>
</reference>
<dbReference type="InterPro" id="IPR029047">
    <property type="entry name" value="HSP70_peptide-bd_sf"/>
</dbReference>
<name>A0A6M3ZJ29_9BURK</name>
<keyword evidence="3 4" id="KW-0067">ATP-binding</keyword>
<dbReference type="PROSITE" id="PS00329">
    <property type="entry name" value="HSP70_2"/>
    <property type="match status" value="1"/>
</dbReference>
<dbReference type="InterPro" id="IPR042030">
    <property type="entry name" value="HscC_NBD"/>
</dbReference>
<sequence length="575" mass="63309">MTVIVGIDLGTTNSLIAVWEHGRSRLIANSLGEFLTPSCVSVDEDGSILVGKAARERLQTHPHRTAAVFKRYMGSNKTVRLGQRDFRPEELSALVLRSLKADAEAALGVEISEAVITVPAYFSDAQRKATRDAGRLAGLKVERLLNEPTAAALAYGIHQREGETKFLVVDLGGGTFDVSVLDLFEGVMEVRASAGDNLLGGEDFVQAIVDAFCREHGIADEWRREPQLAQLLHARAEQAKRALSVSPQTSLQVDFGQQHYEMMLDEVRLESICAPLLARLRAPVERALGDAAIPLDELDSVVLAGGATRMPIVRKMIARMFGRFPAIDLNPDEVVALGAAVQAGLKSRDQALKEVVMTDVAPYSMGVEIVTWLGDGNFAGGHMDPVIERNTAVPVSKVKRYFPTSPKQTEVKLNVYQGEARLVRDNIFLGSLSITCEGQPLGEHGIDVRFTYDANGLLQIEAQERASGKAFNLLIQSAPGLLSESEIAQTLARLAELKIHPRDQLRYRTLLARAERLYQQLRGETRKWLGLQITLYEQELDAQDSDHILARTESLTQVLDQLEQQRAILPPEERT</sequence>
<keyword evidence="2 4" id="KW-0547">Nucleotide-binding</keyword>
<dbReference type="Gene3D" id="3.30.420.40">
    <property type="match status" value="2"/>
</dbReference>
<evidence type="ECO:0000313" key="6">
    <source>
        <dbReference type="Proteomes" id="UP000501648"/>
    </source>
</evidence>
<dbReference type="EMBL" id="CP008956">
    <property type="protein sequence ID" value="QJP98718.1"/>
    <property type="molecule type" value="Genomic_DNA"/>
</dbReference>
<dbReference type="InterPro" id="IPR018181">
    <property type="entry name" value="Heat_shock_70_CS"/>
</dbReference>
<protein>
    <submittedName>
        <fullName evidence="5">Molecular chaperone HscC</fullName>
    </submittedName>
</protein>
<evidence type="ECO:0000256" key="3">
    <source>
        <dbReference type="ARBA" id="ARBA00022840"/>
    </source>
</evidence>
<evidence type="ECO:0000256" key="1">
    <source>
        <dbReference type="ARBA" id="ARBA00007381"/>
    </source>
</evidence>
<dbReference type="PROSITE" id="PS01036">
    <property type="entry name" value="HSP70_3"/>
    <property type="match status" value="1"/>
</dbReference>
<dbReference type="AlphaFoldDB" id="A0A6M3ZJ29"/>
<dbReference type="FunFam" id="3.30.420.40:FF:000144">
    <property type="entry name" value="Molecular chaperone HscC"/>
    <property type="match status" value="1"/>
</dbReference>
<dbReference type="InterPro" id="IPR013126">
    <property type="entry name" value="Hsp_70_fam"/>
</dbReference>
<evidence type="ECO:0000256" key="4">
    <source>
        <dbReference type="RuleBase" id="RU003322"/>
    </source>
</evidence>